<sequence>MANEYHSSYINETEQIAEIKENDLPEEILLSTSFDSCIAISPDSKQIVIFRPEKQDFTLYSIDDLSLSRTISPKQIYEKNIYPLKSKRLHWSESDVKGKLLRWSIAISNCVHNDKNERLIAFSCFDARRFLHRDDKNNLDSGDKVNNQHVDNESDLESGRKYVPQTRVISATDGSEIYTSPIVGVVRFLNSDDNSEDSDKSLKNETVIIIVNASGIFKEAINNKKKKQGFFSQLSKIKQFELPQQLSNRLSRDWKDSLELLHTSIIKNYFMVHTLENRQQIIEMYSLITGDLKMLFKRHEYSAVPNIILGSPIFSISQNEKILAFCRETTNITLYSIENGLEISTKRLEGQKGIYKIADINFIDNDSKLLIVLEEKEDRYRGEISKNHQVFVVWDLFTTFKNSVRQIDYSETENPLKMDVAYRLMNSHGNVFALRDRGDIFSMLDHKDVASIRKPTSGKAMINFDSKKFKKISPDDITTSNHAIYTIDGKRSDTSELAIINNVEPWQKKKNYFRISIYLDRDKNSQLIISHNTIQVWKYRNNNNAMEERDECDRVLEYIWARKKEIDVQELQIGEREFVLKVSMPSTIPSTPPKSVTIHWPNNVNVLEGACRALYVLSEKKDSVISFVNVSRIEYLVEQTQRLVRKYIPKYGIFRLTSIRYPIMKYLIKSSQENGDGGSTTEISKSDLHHAILCIKERKDSTLILKYLIDYYADNTKEYNNHGWMFTVSEAIPLLYDNNLGEFVQYLFKKSCFGITEAYTSPLHINPYDQKKGNNADVIHSLDIIKIYIVPLPDFTVYPNSQGPKDNFENYSKYFWFLLTFLWPRKKVINNTEDMSPFLRVIHEENGYEIYRTPTIMAVLDFKWSAAQSNTILKINLVVYIYTGWYLIVTEIMQLIREGLGRYMNIYNLFDLGSVLLPLADSIVGISFDQQMHTSAFNSVLAFTILVLWLELDDLGLQIPTYKIKDTSNSDLYSNITIYQDIDKSSRLDNYFSNPFSSIEAVFNGRWDQLDQWGSYTINAMSVLGSIILVLIFQNMLIAFMNGAFDKANEAGLTAVHRYRAEPVAEYEALEKYFGSRRDNPRYIYYIPEPDMIETWLEETEKEEKQELRHMDNSLYSKKYQHTQDEGSSNSMEIISNIDKISFMDEETFLSKFASKSNMKSQRNWKSSNTLLKKTSYNKSSNESLSKDPGSTNVDNQLSMQEKLNNLENEFKKFSTKFDELDQNLKTILKTLNNINNPK</sequence>
<reference evidence="3" key="1">
    <citation type="submission" date="2021-06" db="EMBL/GenBank/DDBJ databases">
        <authorList>
            <person name="Kallberg Y."/>
            <person name="Tangrot J."/>
            <person name="Rosling A."/>
        </authorList>
    </citation>
    <scope>NUCLEOTIDE SEQUENCE</scope>
    <source>
        <strain evidence="3">AZ414A</strain>
    </source>
</reference>
<dbReference type="EMBL" id="CAJVPK010000465">
    <property type="protein sequence ID" value="CAG8513888.1"/>
    <property type="molecule type" value="Genomic_DNA"/>
</dbReference>
<keyword evidence="1" id="KW-0175">Coiled coil</keyword>
<feature type="coiled-coil region" evidence="1">
    <location>
        <begin position="1197"/>
        <end position="1224"/>
    </location>
</feature>
<evidence type="ECO:0000256" key="2">
    <source>
        <dbReference type="SAM" id="MobiDB-lite"/>
    </source>
</evidence>
<dbReference type="SUPFAM" id="SSF82171">
    <property type="entry name" value="DPP6 N-terminal domain-like"/>
    <property type="match status" value="1"/>
</dbReference>
<dbReference type="OrthoDB" id="10413488at2759"/>
<accession>A0A9N9F6Z5</accession>
<evidence type="ECO:0000313" key="4">
    <source>
        <dbReference type="Proteomes" id="UP000789706"/>
    </source>
</evidence>
<organism evidence="3 4">
    <name type="scientific">Diversispora eburnea</name>
    <dbReference type="NCBI Taxonomy" id="1213867"/>
    <lineage>
        <taxon>Eukaryota</taxon>
        <taxon>Fungi</taxon>
        <taxon>Fungi incertae sedis</taxon>
        <taxon>Mucoromycota</taxon>
        <taxon>Glomeromycotina</taxon>
        <taxon>Glomeromycetes</taxon>
        <taxon>Diversisporales</taxon>
        <taxon>Diversisporaceae</taxon>
        <taxon>Diversispora</taxon>
    </lineage>
</organism>
<dbReference type="AlphaFoldDB" id="A0A9N9F6Z5"/>
<feature type="region of interest" description="Disordered" evidence="2">
    <location>
        <begin position="1164"/>
        <end position="1196"/>
    </location>
</feature>
<evidence type="ECO:0000313" key="3">
    <source>
        <dbReference type="EMBL" id="CAG8513888.1"/>
    </source>
</evidence>
<feature type="region of interest" description="Disordered" evidence="2">
    <location>
        <begin position="136"/>
        <end position="157"/>
    </location>
</feature>
<comment type="caution">
    <text evidence="3">The sequence shown here is derived from an EMBL/GenBank/DDBJ whole genome shotgun (WGS) entry which is preliminary data.</text>
</comment>
<dbReference type="Proteomes" id="UP000789706">
    <property type="component" value="Unassembled WGS sequence"/>
</dbReference>
<name>A0A9N9F6Z5_9GLOM</name>
<proteinExistence type="predicted"/>
<protein>
    <submittedName>
        <fullName evidence="3">7086_t:CDS:1</fullName>
    </submittedName>
</protein>
<evidence type="ECO:0000256" key="1">
    <source>
        <dbReference type="SAM" id="Coils"/>
    </source>
</evidence>
<gene>
    <name evidence="3" type="ORF">DEBURN_LOCUS5317</name>
</gene>
<keyword evidence="4" id="KW-1185">Reference proteome</keyword>